<reference evidence="10 11" key="1">
    <citation type="journal article" date="2012" name="J. Bacteriol.">
        <title>Genome sequence of Enterococcus hirae (Streptococcus faecalis) ATCC 9790, a model organism for the study of ion transport, bioenergetics, and copper homeostasis.</title>
        <authorList>
            <person name="Gaechter T."/>
            <person name="Wunderlin C."/>
            <person name="Schmidheini T."/>
            <person name="Solioz M."/>
        </authorList>
    </citation>
    <scope>NUCLEOTIDE SEQUENCE [LARGE SCALE GENOMIC DNA]</scope>
    <source>
        <strain evidence="11">ATCC 9790 / DSM 20160 / JCM 8729 / LMG 6399 / NBRC 3181 / NCIMB 6459 / NCDO 1258 / NCTC 12367 / WDCM 00089 / R</strain>
    </source>
</reference>
<organism evidence="10 11">
    <name type="scientific">Enterococcus hirae (strain ATCC 9790 / DSM 20160 / JCM 8729 / LMG 6399 / NBRC 3181 / NCIMB 6459 / NCDO 1258 / NCTC 12367 / WDCM 00089 / R)</name>
    <dbReference type="NCBI Taxonomy" id="768486"/>
    <lineage>
        <taxon>Bacteria</taxon>
        <taxon>Bacillati</taxon>
        <taxon>Bacillota</taxon>
        <taxon>Bacilli</taxon>
        <taxon>Lactobacillales</taxon>
        <taxon>Enterococcaceae</taxon>
        <taxon>Enterococcus</taxon>
    </lineage>
</organism>
<dbReference type="Gene3D" id="3.40.5.10">
    <property type="entry name" value="Ribosomal protein L9, N-terminal domain"/>
    <property type="match status" value="1"/>
</dbReference>
<dbReference type="Pfam" id="PF01281">
    <property type="entry name" value="Ribosomal_L9_N"/>
    <property type="match status" value="1"/>
</dbReference>
<dbReference type="SUPFAM" id="SSF55653">
    <property type="entry name" value="Ribosomal protein L9 C-domain"/>
    <property type="match status" value="1"/>
</dbReference>
<dbReference type="InterPro" id="IPR009027">
    <property type="entry name" value="Ribosomal_bL9/RNase_H1_N"/>
</dbReference>
<dbReference type="NCBIfam" id="TIGR00158">
    <property type="entry name" value="L9"/>
    <property type="match status" value="1"/>
</dbReference>
<evidence type="ECO:0000256" key="6">
    <source>
        <dbReference type="ARBA" id="ARBA00023274"/>
    </source>
</evidence>
<dbReference type="InterPro" id="IPR036791">
    <property type="entry name" value="Ribosomal_bL9_C_sf"/>
</dbReference>
<dbReference type="eggNOG" id="COG0359">
    <property type="taxonomic scope" value="Bacteria"/>
</dbReference>
<evidence type="ECO:0000313" key="10">
    <source>
        <dbReference type="EMBL" id="AFM69929.1"/>
    </source>
</evidence>
<dbReference type="GO" id="GO:0006412">
    <property type="term" value="P:translation"/>
    <property type="evidence" value="ECO:0007669"/>
    <property type="project" value="UniProtKB-UniRule"/>
</dbReference>
<proteinExistence type="inferred from homology"/>
<dbReference type="InterPro" id="IPR000244">
    <property type="entry name" value="Ribosomal_bL9"/>
</dbReference>
<dbReference type="GO" id="GO:0003735">
    <property type="term" value="F:structural constituent of ribosome"/>
    <property type="evidence" value="ECO:0007669"/>
    <property type="project" value="InterPro"/>
</dbReference>
<evidence type="ECO:0000256" key="8">
    <source>
        <dbReference type="HAMAP-Rule" id="MF_00503"/>
    </source>
</evidence>
<evidence type="ECO:0000256" key="2">
    <source>
        <dbReference type="ARBA" id="ARBA00010605"/>
    </source>
</evidence>
<dbReference type="SUPFAM" id="SSF55658">
    <property type="entry name" value="L9 N-domain-like"/>
    <property type="match status" value="1"/>
</dbReference>
<evidence type="ECO:0000256" key="5">
    <source>
        <dbReference type="ARBA" id="ARBA00022980"/>
    </source>
</evidence>
<evidence type="ECO:0000256" key="1">
    <source>
        <dbReference type="ARBA" id="ARBA00003058"/>
    </source>
</evidence>
<dbReference type="Gene3D" id="3.10.430.100">
    <property type="entry name" value="Ribosomal protein L9, C-terminal domain"/>
    <property type="match status" value="1"/>
</dbReference>
<sequence length="152" mass="16967">MDMKVIFLQDVKGKGKKGDVKEVPNGYAQNFLLKNNLAKEANKSSISQLAGQKKAQEKQEAEILEEAKELKGFLEKEETVVELKAKAGEDGRLFGSIPSKQIAEGLNKQYKVKLDKRKIELNNPIRTLGYTNVPVKLHHEVTATIKVHVVAE</sequence>
<dbReference type="InterPro" id="IPR036935">
    <property type="entry name" value="Ribosomal_bL9_N_sf"/>
</dbReference>
<accession>I6T9L2</accession>
<keyword evidence="4 8" id="KW-0694">RNA-binding</keyword>
<dbReference type="KEGG" id="ehr:EHR_04835"/>
<evidence type="ECO:0000256" key="3">
    <source>
        <dbReference type="ARBA" id="ARBA00022730"/>
    </source>
</evidence>
<comment type="function">
    <text evidence="1 8">Binds to the 23S rRNA.</text>
</comment>
<protein>
    <recommendedName>
        <fullName evidence="7 8">Large ribosomal subunit protein bL9</fullName>
    </recommendedName>
</protein>
<dbReference type="HOGENOM" id="CLU_078938_3_2_9"/>
<gene>
    <name evidence="8 10" type="primary">rplI</name>
    <name evidence="10" type="ordered locus">EHR_04835</name>
</gene>
<evidence type="ECO:0000259" key="9">
    <source>
        <dbReference type="PROSITE" id="PS00651"/>
    </source>
</evidence>
<dbReference type="Pfam" id="PF03948">
    <property type="entry name" value="Ribosomal_L9_C"/>
    <property type="match status" value="1"/>
</dbReference>
<keyword evidence="6 8" id="KW-0687">Ribonucleoprotein</keyword>
<dbReference type="GO" id="GO:0019843">
    <property type="term" value="F:rRNA binding"/>
    <property type="evidence" value="ECO:0007669"/>
    <property type="project" value="UniProtKB-UniRule"/>
</dbReference>
<dbReference type="InterPro" id="IPR020070">
    <property type="entry name" value="Ribosomal_bL9_N"/>
</dbReference>
<dbReference type="GO" id="GO:0005840">
    <property type="term" value="C:ribosome"/>
    <property type="evidence" value="ECO:0007669"/>
    <property type="project" value="UniProtKB-KW"/>
</dbReference>
<keyword evidence="11" id="KW-1185">Reference proteome</keyword>
<dbReference type="InterPro" id="IPR020594">
    <property type="entry name" value="Ribosomal_bL9_bac/chp"/>
</dbReference>
<dbReference type="AlphaFoldDB" id="I6T9L2"/>
<dbReference type="PANTHER" id="PTHR21368">
    <property type="entry name" value="50S RIBOSOMAL PROTEIN L9"/>
    <property type="match status" value="1"/>
</dbReference>
<comment type="similarity">
    <text evidence="2 8">Belongs to the bacterial ribosomal protein bL9 family.</text>
</comment>
<keyword evidence="5 8" id="KW-0689">Ribosomal protein</keyword>
<dbReference type="InterPro" id="IPR020069">
    <property type="entry name" value="Ribosomal_bL9_C"/>
</dbReference>
<dbReference type="FunFam" id="3.10.430.100:FF:000002">
    <property type="entry name" value="50S ribosomal protein L9"/>
    <property type="match status" value="1"/>
</dbReference>
<name>I6T9L2_ENTHA</name>
<evidence type="ECO:0000256" key="4">
    <source>
        <dbReference type="ARBA" id="ARBA00022884"/>
    </source>
</evidence>
<dbReference type="PATRIC" id="fig|768486.3.peg.926"/>
<feature type="domain" description="Ribosomal protein L9" evidence="9">
    <location>
        <begin position="15"/>
        <end position="42"/>
    </location>
</feature>
<dbReference type="HAMAP" id="MF_00503">
    <property type="entry name" value="Ribosomal_bL9"/>
    <property type="match status" value="1"/>
</dbReference>
<evidence type="ECO:0000256" key="7">
    <source>
        <dbReference type="ARBA" id="ARBA00035292"/>
    </source>
</evidence>
<dbReference type="PROSITE" id="PS00651">
    <property type="entry name" value="RIBOSOMAL_L9"/>
    <property type="match status" value="1"/>
</dbReference>
<evidence type="ECO:0000313" key="11">
    <source>
        <dbReference type="Proteomes" id="UP000002895"/>
    </source>
</evidence>
<dbReference type="GO" id="GO:1990904">
    <property type="term" value="C:ribonucleoprotein complex"/>
    <property type="evidence" value="ECO:0007669"/>
    <property type="project" value="UniProtKB-KW"/>
</dbReference>
<dbReference type="FunFam" id="3.40.5.10:FF:000002">
    <property type="entry name" value="50S ribosomal protein L9"/>
    <property type="match status" value="1"/>
</dbReference>
<dbReference type="Proteomes" id="UP000002895">
    <property type="component" value="Chromosome"/>
</dbReference>
<keyword evidence="3 8" id="KW-0699">rRNA-binding</keyword>
<dbReference type="EMBL" id="CP003504">
    <property type="protein sequence ID" value="AFM69929.1"/>
    <property type="molecule type" value="Genomic_DNA"/>
</dbReference>